<dbReference type="Proteomes" id="UP000663879">
    <property type="component" value="Unassembled WGS sequence"/>
</dbReference>
<dbReference type="InterPro" id="IPR043502">
    <property type="entry name" value="DNA/RNA_pol_sf"/>
</dbReference>
<dbReference type="AlphaFoldDB" id="A0A814BQ85"/>
<evidence type="ECO:0000313" key="2">
    <source>
        <dbReference type="EMBL" id="CAF0929288.1"/>
    </source>
</evidence>
<evidence type="ECO:0000313" key="3">
    <source>
        <dbReference type="Proteomes" id="UP000663879"/>
    </source>
</evidence>
<name>A0A814BQ85_9BILA</name>
<dbReference type="InterPro" id="IPR041577">
    <property type="entry name" value="RT_RNaseH_2"/>
</dbReference>
<dbReference type="PANTHER" id="PTHR34072">
    <property type="entry name" value="ENZYMATIC POLYPROTEIN-RELATED"/>
    <property type="match status" value="1"/>
</dbReference>
<evidence type="ECO:0000259" key="1">
    <source>
        <dbReference type="Pfam" id="PF17919"/>
    </source>
</evidence>
<dbReference type="EMBL" id="CAJNOC010002371">
    <property type="protein sequence ID" value="CAF0929288.1"/>
    <property type="molecule type" value="Genomic_DNA"/>
</dbReference>
<proteinExistence type="predicted"/>
<keyword evidence="3" id="KW-1185">Reference proteome</keyword>
<comment type="caution">
    <text evidence="2">The sequence shown here is derived from an EMBL/GenBank/DDBJ whole genome shotgun (WGS) entry which is preliminary data.</text>
</comment>
<sequence length="159" mass="18357">MEQEKIEAVKIEQESFDRLKKALISEPILRQPDFAKTFIVYTDASGYAISGVLSQRDENGNEYFAIIHRKGNSNRNADALSRPVLLLETCNKASKEEKEDISLKNSDIYDDENSLYYFKNGKMKPGLSRKQVNRIKKLTENMVYDNETEVIYYVKKTGE</sequence>
<gene>
    <name evidence="2" type="ORF">OXX778_LOCUS12815</name>
</gene>
<dbReference type="OrthoDB" id="8057740at2759"/>
<dbReference type="Pfam" id="PF17919">
    <property type="entry name" value="RT_RNaseH_2"/>
    <property type="match status" value="1"/>
</dbReference>
<feature type="domain" description="Reverse transcriptase/retrotransposon-derived protein RNase H-like" evidence="1">
    <location>
        <begin position="12"/>
        <end position="70"/>
    </location>
</feature>
<accession>A0A814BQ85</accession>
<dbReference type="SUPFAM" id="SSF56672">
    <property type="entry name" value="DNA/RNA polymerases"/>
    <property type="match status" value="1"/>
</dbReference>
<organism evidence="2 3">
    <name type="scientific">Brachionus calyciflorus</name>
    <dbReference type="NCBI Taxonomy" id="104777"/>
    <lineage>
        <taxon>Eukaryota</taxon>
        <taxon>Metazoa</taxon>
        <taxon>Spiralia</taxon>
        <taxon>Gnathifera</taxon>
        <taxon>Rotifera</taxon>
        <taxon>Eurotatoria</taxon>
        <taxon>Monogononta</taxon>
        <taxon>Pseudotrocha</taxon>
        <taxon>Ploima</taxon>
        <taxon>Brachionidae</taxon>
        <taxon>Brachionus</taxon>
    </lineage>
</organism>
<protein>
    <recommendedName>
        <fullName evidence="1">Reverse transcriptase/retrotransposon-derived protein RNase H-like domain-containing protein</fullName>
    </recommendedName>
</protein>
<reference evidence="2" key="1">
    <citation type="submission" date="2021-02" db="EMBL/GenBank/DDBJ databases">
        <authorList>
            <person name="Nowell W R."/>
        </authorList>
    </citation>
    <scope>NUCLEOTIDE SEQUENCE</scope>
    <source>
        <strain evidence="2">Ploen Becks lab</strain>
    </source>
</reference>